<dbReference type="RefSeq" id="WP_025357394.1">
    <property type="nucleotide sequence ID" value="NZ_CP007155.1"/>
</dbReference>
<evidence type="ECO:0000256" key="6">
    <source>
        <dbReference type="SAM" id="Phobius"/>
    </source>
</evidence>
<protein>
    <submittedName>
        <fullName evidence="8">Major facilitator transporter</fullName>
    </submittedName>
</protein>
<reference evidence="8 9" key="1">
    <citation type="journal article" date="2014" name="BMC Genomics">
        <title>Complete genome sequence of producer of the glycopeptide antibiotic Aculeximycin Kutzneria albida DSM 43870T, a representative of minor genus of Pseudonocardiaceae.</title>
        <authorList>
            <person name="Rebets Y."/>
            <person name="Tokovenko B."/>
            <person name="Lushchyk I."/>
            <person name="Ruckert C."/>
            <person name="Zaburannyi N."/>
            <person name="Bechthold A."/>
            <person name="Kalinowski J."/>
            <person name="Luzhetskyy A."/>
        </authorList>
    </citation>
    <scope>NUCLEOTIDE SEQUENCE [LARGE SCALE GENOMIC DNA]</scope>
    <source>
        <strain evidence="8">DSM 43870</strain>
    </source>
</reference>
<keyword evidence="3 6" id="KW-0812">Transmembrane</keyword>
<accession>W5W8Q5</accession>
<dbReference type="PANTHER" id="PTHR23513:SF6">
    <property type="entry name" value="MAJOR FACILITATOR SUPERFAMILY ASSOCIATED DOMAIN-CONTAINING PROTEIN"/>
    <property type="match status" value="1"/>
</dbReference>
<feature type="transmembrane region" description="Helical" evidence="6">
    <location>
        <begin position="165"/>
        <end position="186"/>
    </location>
</feature>
<dbReference type="OrthoDB" id="4544213at2"/>
<dbReference type="EMBL" id="CP007155">
    <property type="protein sequence ID" value="AHH97302.1"/>
    <property type="molecule type" value="Genomic_DNA"/>
</dbReference>
<dbReference type="KEGG" id="kal:KALB_3938"/>
<feature type="transmembrane region" description="Helical" evidence="6">
    <location>
        <begin position="220"/>
        <end position="243"/>
    </location>
</feature>
<dbReference type="GO" id="GO:0005886">
    <property type="term" value="C:plasma membrane"/>
    <property type="evidence" value="ECO:0007669"/>
    <property type="project" value="UniProtKB-SubCell"/>
</dbReference>
<organism evidence="8 9">
    <name type="scientific">Kutzneria albida DSM 43870</name>
    <dbReference type="NCBI Taxonomy" id="1449976"/>
    <lineage>
        <taxon>Bacteria</taxon>
        <taxon>Bacillati</taxon>
        <taxon>Actinomycetota</taxon>
        <taxon>Actinomycetes</taxon>
        <taxon>Pseudonocardiales</taxon>
        <taxon>Pseudonocardiaceae</taxon>
        <taxon>Kutzneria</taxon>
    </lineage>
</organism>
<dbReference type="SUPFAM" id="SSF103473">
    <property type="entry name" value="MFS general substrate transporter"/>
    <property type="match status" value="1"/>
</dbReference>
<evidence type="ECO:0000256" key="2">
    <source>
        <dbReference type="ARBA" id="ARBA00022475"/>
    </source>
</evidence>
<dbReference type="Proteomes" id="UP000019225">
    <property type="component" value="Chromosome"/>
</dbReference>
<dbReference type="AlphaFoldDB" id="W5W8Q5"/>
<feature type="transmembrane region" description="Helical" evidence="6">
    <location>
        <begin position="43"/>
        <end position="63"/>
    </location>
</feature>
<evidence type="ECO:0000256" key="3">
    <source>
        <dbReference type="ARBA" id="ARBA00022692"/>
    </source>
</evidence>
<sequence length="414" mass="43630">MIPLSRNRNYQVLWGSQALAELGFSASVLAFPLLVLAVTQSPVAAGLVMGIDSAAQLLAGLPAGALADRWDRKRLMLCCEAAQAVAVAALVVALWLGVADVPLMAGVAAVMGTCRALFEPAEEASLPRVVPAEQLGQAVALNSARGYFGQMTGNALGGVLYGIRAWLPFALDAVTHTLAFVGLLFLKMPKQERARAPLRELHLEIAAGLRWLVRQPLLRVIALCAVSLNFFFYAYYLVVVALARQRGVPEFEIGLMASVLGVGGMLGALLAPWLLKVLSPYLSIISVFWALVALTPLALVLHNGYLLGALFCGMSLLTPTANTTIMTYQLLLTPDELRGRTAGVMSVVAGIASTAGPAVGGLLVELAGGEVAVLVCTGGIALLAVLATANRTLRRFPRQAEATPLAGFLPQQER</sequence>
<feature type="transmembrane region" description="Helical" evidence="6">
    <location>
        <begin position="370"/>
        <end position="389"/>
    </location>
</feature>
<evidence type="ECO:0000256" key="4">
    <source>
        <dbReference type="ARBA" id="ARBA00022989"/>
    </source>
</evidence>
<feature type="domain" description="Major facilitator superfamily (MFS) profile" evidence="7">
    <location>
        <begin position="1"/>
        <end position="396"/>
    </location>
</feature>
<keyword evidence="4 6" id="KW-1133">Transmembrane helix</keyword>
<feature type="transmembrane region" description="Helical" evidence="6">
    <location>
        <begin position="307"/>
        <end position="331"/>
    </location>
</feature>
<dbReference type="InterPro" id="IPR020846">
    <property type="entry name" value="MFS_dom"/>
</dbReference>
<evidence type="ECO:0000259" key="7">
    <source>
        <dbReference type="PROSITE" id="PS50850"/>
    </source>
</evidence>
<dbReference type="PATRIC" id="fig|1449976.3.peg.3968"/>
<dbReference type="STRING" id="1449976.KALB_3938"/>
<dbReference type="PANTHER" id="PTHR23513">
    <property type="entry name" value="INTEGRAL MEMBRANE EFFLUX PROTEIN-RELATED"/>
    <property type="match status" value="1"/>
</dbReference>
<evidence type="ECO:0000313" key="8">
    <source>
        <dbReference type="EMBL" id="AHH97302.1"/>
    </source>
</evidence>
<dbReference type="Pfam" id="PF07690">
    <property type="entry name" value="MFS_1"/>
    <property type="match status" value="1"/>
</dbReference>
<gene>
    <name evidence="8" type="ORF">KALB_3938</name>
</gene>
<evidence type="ECO:0000256" key="1">
    <source>
        <dbReference type="ARBA" id="ARBA00004651"/>
    </source>
</evidence>
<name>W5W8Q5_9PSEU</name>
<keyword evidence="2" id="KW-1003">Cell membrane</keyword>
<dbReference type="InterPro" id="IPR036259">
    <property type="entry name" value="MFS_trans_sf"/>
</dbReference>
<dbReference type="GO" id="GO:0022857">
    <property type="term" value="F:transmembrane transporter activity"/>
    <property type="evidence" value="ECO:0007669"/>
    <property type="project" value="InterPro"/>
</dbReference>
<keyword evidence="5 6" id="KW-0472">Membrane</keyword>
<keyword evidence="9" id="KW-1185">Reference proteome</keyword>
<feature type="transmembrane region" description="Helical" evidence="6">
    <location>
        <begin position="282"/>
        <end position="301"/>
    </location>
</feature>
<evidence type="ECO:0000256" key="5">
    <source>
        <dbReference type="ARBA" id="ARBA00023136"/>
    </source>
</evidence>
<comment type="subcellular location">
    <subcellularLocation>
        <location evidence="1">Cell membrane</location>
        <topology evidence="1">Multi-pass membrane protein</topology>
    </subcellularLocation>
</comment>
<dbReference type="PROSITE" id="PS50850">
    <property type="entry name" value="MFS"/>
    <property type="match status" value="1"/>
</dbReference>
<feature type="transmembrane region" description="Helical" evidence="6">
    <location>
        <begin position="12"/>
        <end position="37"/>
    </location>
</feature>
<dbReference type="HOGENOM" id="CLU_034180_13_4_11"/>
<dbReference type="eggNOG" id="COG2814">
    <property type="taxonomic scope" value="Bacteria"/>
</dbReference>
<proteinExistence type="predicted"/>
<dbReference type="InterPro" id="IPR011701">
    <property type="entry name" value="MFS"/>
</dbReference>
<feature type="transmembrane region" description="Helical" evidence="6">
    <location>
        <begin position="255"/>
        <end position="275"/>
    </location>
</feature>
<evidence type="ECO:0000313" key="9">
    <source>
        <dbReference type="Proteomes" id="UP000019225"/>
    </source>
</evidence>
<feature type="transmembrane region" description="Helical" evidence="6">
    <location>
        <begin position="343"/>
        <end position="364"/>
    </location>
</feature>
<dbReference type="CDD" id="cd06173">
    <property type="entry name" value="MFS_MefA_like"/>
    <property type="match status" value="1"/>
</dbReference>
<dbReference type="Gene3D" id="1.20.1250.20">
    <property type="entry name" value="MFS general substrate transporter like domains"/>
    <property type="match status" value="1"/>
</dbReference>